<dbReference type="GO" id="GO:0003723">
    <property type="term" value="F:RNA binding"/>
    <property type="evidence" value="ECO:0007669"/>
    <property type="project" value="InterPro"/>
</dbReference>
<proteinExistence type="predicted"/>
<protein>
    <submittedName>
        <fullName evidence="2">Type I toxin-antitoxin system SymE family toxin</fullName>
    </submittedName>
</protein>
<reference evidence="2 3" key="1">
    <citation type="submission" date="2018-10" db="EMBL/GenBank/DDBJ databases">
        <title>Paraburkholderia sp. 7MK8-2, isolated from soil.</title>
        <authorList>
            <person name="Gao Z.-H."/>
            <person name="Qiu L.-H."/>
        </authorList>
    </citation>
    <scope>NUCLEOTIDE SEQUENCE [LARGE SCALE GENOMIC DNA]</scope>
    <source>
        <strain evidence="2 3">7MK8-2</strain>
    </source>
</reference>
<dbReference type="InterPro" id="IPR014944">
    <property type="entry name" value="Toxin_SymE-like"/>
</dbReference>
<evidence type="ECO:0000313" key="3">
    <source>
        <dbReference type="Proteomes" id="UP000280434"/>
    </source>
</evidence>
<dbReference type="GO" id="GO:0016070">
    <property type="term" value="P:RNA metabolic process"/>
    <property type="evidence" value="ECO:0007669"/>
    <property type="project" value="InterPro"/>
</dbReference>
<dbReference type="Pfam" id="PF08845">
    <property type="entry name" value="SymE_toxin"/>
    <property type="match status" value="1"/>
</dbReference>
<evidence type="ECO:0000313" key="2">
    <source>
        <dbReference type="EMBL" id="RKP43270.1"/>
    </source>
</evidence>
<gene>
    <name evidence="2" type="ORF">D7S89_26970</name>
</gene>
<feature type="domain" description="Toxin SymE-like" evidence="1">
    <location>
        <begin position="3"/>
        <end position="36"/>
    </location>
</feature>
<dbReference type="GO" id="GO:0005737">
    <property type="term" value="C:cytoplasm"/>
    <property type="evidence" value="ECO:0007669"/>
    <property type="project" value="InterPro"/>
</dbReference>
<comment type="caution">
    <text evidence="2">The sequence shown here is derived from an EMBL/GenBank/DDBJ whole genome shotgun (WGS) entry which is preliminary data.</text>
</comment>
<dbReference type="GO" id="GO:0016788">
    <property type="term" value="F:hydrolase activity, acting on ester bonds"/>
    <property type="evidence" value="ECO:0007669"/>
    <property type="project" value="InterPro"/>
</dbReference>
<name>A0A494WYS0_9BURK</name>
<accession>A0A494WYS0</accession>
<dbReference type="Proteomes" id="UP000280434">
    <property type="component" value="Unassembled WGS sequence"/>
</dbReference>
<dbReference type="EMBL" id="RBZV01000028">
    <property type="protein sequence ID" value="RKP43270.1"/>
    <property type="molecule type" value="Genomic_DNA"/>
</dbReference>
<evidence type="ECO:0000259" key="1">
    <source>
        <dbReference type="Pfam" id="PF08845"/>
    </source>
</evidence>
<dbReference type="OrthoDB" id="9035207at2"/>
<dbReference type="AlphaFoldDB" id="A0A494WYS0"/>
<organism evidence="2 3">
    <name type="scientific">Trinickia fusca</name>
    <dbReference type="NCBI Taxonomy" id="2419777"/>
    <lineage>
        <taxon>Bacteria</taxon>
        <taxon>Pseudomonadati</taxon>
        <taxon>Pseudomonadota</taxon>
        <taxon>Betaproteobacteria</taxon>
        <taxon>Burkholderiales</taxon>
        <taxon>Burkholderiaceae</taxon>
        <taxon>Trinickia</taxon>
    </lineage>
</organism>
<sequence>MFPWLKLAGRWLEQAGFQPHRRVRVTVEHGKLIITAA</sequence>
<keyword evidence="3" id="KW-1185">Reference proteome</keyword>